<dbReference type="RefSeq" id="WP_187542832.1">
    <property type="nucleotide sequence ID" value="NZ_CP060717.1"/>
</dbReference>
<dbReference type="PROSITE" id="PS50222">
    <property type="entry name" value="EF_HAND_2"/>
    <property type="match status" value="1"/>
</dbReference>
<dbReference type="Proteomes" id="UP000515955">
    <property type="component" value="Chromosome"/>
</dbReference>
<feature type="domain" description="EF-hand" evidence="2">
    <location>
        <begin position="58"/>
        <end position="93"/>
    </location>
</feature>
<feature type="region of interest" description="Disordered" evidence="1">
    <location>
        <begin position="131"/>
        <end position="156"/>
    </location>
</feature>
<dbReference type="Gene3D" id="1.10.238.10">
    <property type="entry name" value="EF-hand"/>
    <property type="match status" value="1"/>
</dbReference>
<dbReference type="GO" id="GO:0005509">
    <property type="term" value="F:calcium ion binding"/>
    <property type="evidence" value="ECO:0007669"/>
    <property type="project" value="InterPro"/>
</dbReference>
<name>A0A7G9SDC2_9SPHN</name>
<sequence>MGRFLAGIASCLLFVTGGIFLWQSSADGTPVPDAPAARLPAPAQTTRLAPIPEAPSADPKSKEEKRFDRADKDKNGRITLAELVEPRRKAYAKLDLDGDGKLSFEEWAVKTIGKFEGADSDKSRYLTRAEYQTTAPKPRPKKPTCQCAPALASADD</sequence>
<dbReference type="GO" id="GO:0016301">
    <property type="term" value="F:kinase activity"/>
    <property type="evidence" value="ECO:0007669"/>
    <property type="project" value="UniProtKB-KW"/>
</dbReference>
<dbReference type="InterPro" id="IPR002048">
    <property type="entry name" value="EF_hand_dom"/>
</dbReference>
<feature type="region of interest" description="Disordered" evidence="1">
    <location>
        <begin position="31"/>
        <end position="73"/>
    </location>
</feature>
<keyword evidence="4" id="KW-1185">Reference proteome</keyword>
<proteinExistence type="predicted"/>
<reference evidence="3 4" key="1">
    <citation type="submission" date="2020-08" db="EMBL/GenBank/DDBJ databases">
        <title>Genome sequence of Sphingomonas rhizophila KACC 19189T.</title>
        <authorList>
            <person name="Hyun D.-W."/>
            <person name="Bae J.-W."/>
        </authorList>
    </citation>
    <scope>NUCLEOTIDE SEQUENCE [LARGE SCALE GENOMIC DNA]</scope>
    <source>
        <strain evidence="3 4">KACC 19189</strain>
    </source>
</reference>
<evidence type="ECO:0000256" key="1">
    <source>
        <dbReference type="SAM" id="MobiDB-lite"/>
    </source>
</evidence>
<dbReference type="InterPro" id="IPR011992">
    <property type="entry name" value="EF-hand-dom_pair"/>
</dbReference>
<protein>
    <submittedName>
        <fullName evidence="3">Histidine kinase</fullName>
    </submittedName>
</protein>
<dbReference type="KEGG" id="srhi:H9L12_04740"/>
<evidence type="ECO:0000313" key="4">
    <source>
        <dbReference type="Proteomes" id="UP000515955"/>
    </source>
</evidence>
<dbReference type="CDD" id="cd00051">
    <property type="entry name" value="EFh"/>
    <property type="match status" value="1"/>
</dbReference>
<gene>
    <name evidence="3" type="ORF">H9L12_04740</name>
</gene>
<organism evidence="3 4">
    <name type="scientific">Sphingomonas rhizophila</name>
    <dbReference type="NCBI Taxonomy" id="2071607"/>
    <lineage>
        <taxon>Bacteria</taxon>
        <taxon>Pseudomonadati</taxon>
        <taxon>Pseudomonadota</taxon>
        <taxon>Alphaproteobacteria</taxon>
        <taxon>Sphingomonadales</taxon>
        <taxon>Sphingomonadaceae</taxon>
        <taxon>Sphingomonas</taxon>
    </lineage>
</organism>
<keyword evidence="3" id="KW-0418">Kinase</keyword>
<dbReference type="SUPFAM" id="SSF47473">
    <property type="entry name" value="EF-hand"/>
    <property type="match status" value="1"/>
</dbReference>
<dbReference type="EMBL" id="CP060717">
    <property type="protein sequence ID" value="QNN65847.1"/>
    <property type="molecule type" value="Genomic_DNA"/>
</dbReference>
<feature type="compositionally biased region" description="Low complexity" evidence="1">
    <location>
        <begin position="31"/>
        <end position="43"/>
    </location>
</feature>
<keyword evidence="3" id="KW-0808">Transferase</keyword>
<dbReference type="AlphaFoldDB" id="A0A7G9SDC2"/>
<accession>A0A7G9SDC2</accession>
<evidence type="ECO:0000259" key="2">
    <source>
        <dbReference type="PROSITE" id="PS50222"/>
    </source>
</evidence>
<dbReference type="PROSITE" id="PS00018">
    <property type="entry name" value="EF_HAND_1"/>
    <property type="match status" value="2"/>
</dbReference>
<dbReference type="InterPro" id="IPR018247">
    <property type="entry name" value="EF_Hand_1_Ca_BS"/>
</dbReference>
<feature type="compositionally biased region" description="Basic and acidic residues" evidence="1">
    <location>
        <begin position="59"/>
        <end position="73"/>
    </location>
</feature>
<evidence type="ECO:0000313" key="3">
    <source>
        <dbReference type="EMBL" id="QNN65847.1"/>
    </source>
</evidence>
<dbReference type="Pfam" id="PF13202">
    <property type="entry name" value="EF-hand_5"/>
    <property type="match status" value="2"/>
</dbReference>